<keyword evidence="3" id="KW-0808">Transferase</keyword>
<dbReference type="SUPFAM" id="SSF55729">
    <property type="entry name" value="Acyl-CoA N-acyltransferases (Nat)"/>
    <property type="match status" value="1"/>
</dbReference>
<dbReference type="PROSITE" id="PS51186">
    <property type="entry name" value="GNAT"/>
    <property type="match status" value="1"/>
</dbReference>
<dbReference type="OrthoDB" id="5241264at2"/>
<evidence type="ECO:0000256" key="1">
    <source>
        <dbReference type="SAM" id="MobiDB-lite"/>
    </source>
</evidence>
<dbReference type="InterPro" id="IPR000182">
    <property type="entry name" value="GNAT_dom"/>
</dbReference>
<reference evidence="3 4" key="1">
    <citation type="submission" date="2019-05" db="EMBL/GenBank/DDBJ databases">
        <title>Nesterenkonia sp. GY074 isolated from the Southern Atlantic Ocean.</title>
        <authorList>
            <person name="Zhang G."/>
        </authorList>
    </citation>
    <scope>NUCLEOTIDE SEQUENCE [LARGE SCALE GENOMIC DNA]</scope>
    <source>
        <strain evidence="3 4">GY074</strain>
    </source>
</reference>
<dbReference type="GO" id="GO:0016747">
    <property type="term" value="F:acyltransferase activity, transferring groups other than amino-acyl groups"/>
    <property type="evidence" value="ECO:0007669"/>
    <property type="project" value="InterPro"/>
</dbReference>
<name>A0A5R9BB96_9MICC</name>
<sequence>MRERTPLPVPLWSPSASPDGKVSRATGGRVRVLTGDDTRALHKLLDADPVGNTSVAAALQQRGTAAVGKGRQSALLLGIDAAEPHSGADRRLISACWLGSNIIPVGADPTTAKQFGRAARALRRRVSSIYGRSEAVLALFEATGWSNHREVRAHQPLMVMYQEPEMRPLPGVRPSKPEEFSAVEQACAAMFTEELGFSPYDHGASQYRDRIRGLIQAGHSLIAVDPESRQITFKAEFGSVTEQAVQVQGVWVNPLWRGRGMAAPGMAAVVNYGLRLAPRVSLYVNGYNTPAIRAYERVGFQHAGAYSTVLF</sequence>
<evidence type="ECO:0000313" key="4">
    <source>
        <dbReference type="Proteomes" id="UP000310458"/>
    </source>
</evidence>
<protein>
    <submittedName>
        <fullName evidence="3">GNAT family N-acetyltransferase</fullName>
    </submittedName>
</protein>
<dbReference type="AlphaFoldDB" id="A0A5R9BB96"/>
<proteinExistence type="predicted"/>
<accession>A0A5R9BB96</accession>
<dbReference type="InterPro" id="IPR025289">
    <property type="entry name" value="DUF4081"/>
</dbReference>
<dbReference type="EMBL" id="VAVZ01000016">
    <property type="protein sequence ID" value="TLP97554.1"/>
    <property type="molecule type" value="Genomic_DNA"/>
</dbReference>
<dbReference type="Pfam" id="PF13312">
    <property type="entry name" value="DUF4081"/>
    <property type="match status" value="1"/>
</dbReference>
<evidence type="ECO:0000259" key="2">
    <source>
        <dbReference type="PROSITE" id="PS51186"/>
    </source>
</evidence>
<feature type="region of interest" description="Disordered" evidence="1">
    <location>
        <begin position="1"/>
        <end position="25"/>
    </location>
</feature>
<feature type="domain" description="N-acetyltransferase" evidence="2">
    <location>
        <begin position="170"/>
        <end position="311"/>
    </location>
</feature>
<keyword evidence="4" id="KW-1185">Reference proteome</keyword>
<dbReference type="Proteomes" id="UP000310458">
    <property type="component" value="Unassembled WGS sequence"/>
</dbReference>
<gene>
    <name evidence="3" type="ORF">FEF26_07200</name>
</gene>
<comment type="caution">
    <text evidence="3">The sequence shown here is derived from an EMBL/GenBank/DDBJ whole genome shotgun (WGS) entry which is preliminary data.</text>
</comment>
<dbReference type="InterPro" id="IPR016181">
    <property type="entry name" value="Acyl_CoA_acyltransferase"/>
</dbReference>
<dbReference type="Pfam" id="PF00583">
    <property type="entry name" value="Acetyltransf_1"/>
    <property type="match status" value="1"/>
</dbReference>
<evidence type="ECO:0000313" key="3">
    <source>
        <dbReference type="EMBL" id="TLP97554.1"/>
    </source>
</evidence>
<dbReference type="Gene3D" id="3.40.630.30">
    <property type="match status" value="1"/>
</dbReference>
<organism evidence="3 4">
    <name type="scientific">Nesterenkonia salmonea</name>
    <dbReference type="NCBI Taxonomy" id="1804987"/>
    <lineage>
        <taxon>Bacteria</taxon>
        <taxon>Bacillati</taxon>
        <taxon>Actinomycetota</taxon>
        <taxon>Actinomycetes</taxon>
        <taxon>Micrococcales</taxon>
        <taxon>Micrococcaceae</taxon>
        <taxon>Nesterenkonia</taxon>
    </lineage>
</organism>